<evidence type="ECO:0000256" key="1">
    <source>
        <dbReference type="SAM" id="SignalP"/>
    </source>
</evidence>
<keyword evidence="3" id="KW-1185">Reference proteome</keyword>
<protein>
    <submittedName>
        <fullName evidence="2">Uncharacterized protein</fullName>
    </submittedName>
</protein>
<feature type="chain" id="PRO_5032630708" evidence="1">
    <location>
        <begin position="20"/>
        <end position="213"/>
    </location>
</feature>
<reference evidence="2 3" key="1">
    <citation type="submission" date="2020-10" db="EMBL/GenBank/DDBJ databases">
        <title>complete genome sequencing of Lysobacter sp. H21R20.</title>
        <authorList>
            <person name="Bae J.-W."/>
            <person name="Lee S.-Y."/>
        </authorList>
    </citation>
    <scope>NUCLEOTIDE SEQUENCE [LARGE SCALE GENOMIC DNA]</scope>
    <source>
        <strain evidence="2 3">H21R20</strain>
    </source>
</reference>
<dbReference type="EMBL" id="CP063656">
    <property type="protein sequence ID" value="QOW19245.1"/>
    <property type="molecule type" value="Genomic_DNA"/>
</dbReference>
<gene>
    <name evidence="2" type="ORF">INQ41_11520</name>
</gene>
<dbReference type="Proteomes" id="UP000594059">
    <property type="component" value="Chromosome"/>
</dbReference>
<dbReference type="AlphaFoldDB" id="A0A7S6UFE0"/>
<dbReference type="KEGG" id="lcic:INQ41_11520"/>
<sequence length="213" mass="22688">MRAALALVALLAFSPLALAKSECQVDLGQGWPPATRNHGTAVEALFAAGDSPVLSLVRLPPRGKETGVMLVRSADGRTWTVRSAVAAERVDAMTTIPGGIERTLKVDKPAKLRESVMPAALAERVVAAWGRALSAVVPEDRAAAFQENELLVFAVNDRRVSGTEPTCGPSRLLARQAQVLIDAADSKDKHLPKRWSALSKLLDQLDTQLATAP</sequence>
<keyword evidence="1" id="KW-0732">Signal</keyword>
<evidence type="ECO:0000313" key="3">
    <source>
        <dbReference type="Proteomes" id="UP000594059"/>
    </source>
</evidence>
<name>A0A7S6UFE0_9GAMM</name>
<proteinExistence type="predicted"/>
<dbReference type="RefSeq" id="WP_193984618.1">
    <property type="nucleotide sequence ID" value="NZ_CP063656.1"/>
</dbReference>
<feature type="signal peptide" evidence="1">
    <location>
        <begin position="1"/>
        <end position="19"/>
    </location>
</feature>
<accession>A0A7S6UFE0</accession>
<evidence type="ECO:0000313" key="2">
    <source>
        <dbReference type="EMBL" id="QOW19245.1"/>
    </source>
</evidence>
<organism evidence="2 3">
    <name type="scientific">Novilysobacter ciconiae</name>
    <dbReference type="NCBI Taxonomy" id="2781022"/>
    <lineage>
        <taxon>Bacteria</taxon>
        <taxon>Pseudomonadati</taxon>
        <taxon>Pseudomonadota</taxon>
        <taxon>Gammaproteobacteria</taxon>
        <taxon>Lysobacterales</taxon>
        <taxon>Lysobacteraceae</taxon>
        <taxon>Novilysobacter</taxon>
    </lineage>
</organism>